<evidence type="ECO:0000313" key="2">
    <source>
        <dbReference type="EMBL" id="MES4993872.1"/>
    </source>
</evidence>
<evidence type="ECO:0000313" key="3">
    <source>
        <dbReference type="Proteomes" id="UP001438189"/>
    </source>
</evidence>
<proteinExistence type="predicted"/>
<comment type="caution">
    <text evidence="2">The sequence shown here is derived from an EMBL/GenBank/DDBJ whole genome shotgun (WGS) entry which is preliminary data.</text>
</comment>
<accession>A0ABD5LVB2</accession>
<dbReference type="AlphaFoldDB" id="A0ABD5LVB2"/>
<protein>
    <submittedName>
        <fullName evidence="2">Uncharacterized protein</fullName>
    </submittedName>
</protein>
<name>A0ABD5LVB2_AGRRD</name>
<organism evidence="2 3">
    <name type="scientific">Agrobacterium radiobacter</name>
    <dbReference type="NCBI Taxonomy" id="362"/>
    <lineage>
        <taxon>Bacteria</taxon>
        <taxon>Pseudomonadati</taxon>
        <taxon>Pseudomonadota</taxon>
        <taxon>Alphaproteobacteria</taxon>
        <taxon>Hyphomicrobiales</taxon>
        <taxon>Rhizobiaceae</taxon>
        <taxon>Rhizobium/Agrobacterium group</taxon>
        <taxon>Agrobacterium</taxon>
        <taxon>Agrobacterium tumefaciens complex</taxon>
    </lineage>
</organism>
<sequence>MHVQQEKKAASSDTKQKEMLDRLGDLAAQNRAAYKDALDDFRDSFTLHPSINFTSED</sequence>
<gene>
    <name evidence="2" type="ORF">ABVB70_26630</name>
</gene>
<reference evidence="2 3" key="1">
    <citation type="submission" date="2024-06" db="EMBL/GenBank/DDBJ databases">
        <title>Genome sequencing of Agrobacterium spp. from tobacco in Serbia.</title>
        <authorList>
            <person name="Ilicic R.J."/>
            <person name="Studholme D.J."/>
            <person name="Jelusic A."/>
            <person name="Barac G."/>
            <person name="Bagi F."/>
            <person name="Popovic Milovanovic T."/>
        </authorList>
    </citation>
    <scope>NUCLEOTIDE SEQUENCE [LARGE SCALE GENOMIC DNA]</scope>
    <source>
        <strain evidence="2 3">DA1</strain>
    </source>
</reference>
<feature type="region of interest" description="Disordered" evidence="1">
    <location>
        <begin position="1"/>
        <end position="22"/>
    </location>
</feature>
<dbReference type="RefSeq" id="WP_353574766.1">
    <property type="nucleotide sequence ID" value="NZ_JBETME010000025.1"/>
</dbReference>
<dbReference type="Proteomes" id="UP001438189">
    <property type="component" value="Unassembled WGS sequence"/>
</dbReference>
<dbReference type="EMBL" id="JBETME010000025">
    <property type="protein sequence ID" value="MES4993872.1"/>
    <property type="molecule type" value="Genomic_DNA"/>
</dbReference>
<evidence type="ECO:0000256" key="1">
    <source>
        <dbReference type="SAM" id="MobiDB-lite"/>
    </source>
</evidence>